<dbReference type="PANTHER" id="PTHR24292">
    <property type="entry name" value="CYTOCHROME P450"/>
    <property type="match status" value="1"/>
</dbReference>
<evidence type="ECO:0000256" key="2">
    <source>
        <dbReference type="ARBA" id="ARBA00010617"/>
    </source>
</evidence>
<dbReference type="InterPro" id="IPR001128">
    <property type="entry name" value="Cyt_P450"/>
</dbReference>
<evidence type="ECO:0000256" key="6">
    <source>
        <dbReference type="ARBA" id="ARBA00023004"/>
    </source>
</evidence>
<dbReference type="PRINTS" id="PR00463">
    <property type="entry name" value="EP450I"/>
</dbReference>
<organism evidence="10 12">
    <name type="scientific">Rotaria sordida</name>
    <dbReference type="NCBI Taxonomy" id="392033"/>
    <lineage>
        <taxon>Eukaryota</taxon>
        <taxon>Metazoa</taxon>
        <taxon>Spiralia</taxon>
        <taxon>Gnathifera</taxon>
        <taxon>Rotifera</taxon>
        <taxon>Eurotatoria</taxon>
        <taxon>Bdelloidea</taxon>
        <taxon>Philodinida</taxon>
        <taxon>Philodinidae</taxon>
        <taxon>Rotaria</taxon>
    </lineage>
</organism>
<comment type="similarity">
    <text evidence="2 9">Belongs to the cytochrome P450 family.</text>
</comment>
<evidence type="ECO:0000256" key="8">
    <source>
        <dbReference type="PIRSR" id="PIRSR602401-1"/>
    </source>
</evidence>
<dbReference type="Proteomes" id="UP000663870">
    <property type="component" value="Unassembled WGS sequence"/>
</dbReference>
<evidence type="ECO:0000256" key="1">
    <source>
        <dbReference type="ARBA" id="ARBA00001971"/>
    </source>
</evidence>
<dbReference type="CDD" id="cd00302">
    <property type="entry name" value="cytochrome_P450"/>
    <property type="match status" value="1"/>
</dbReference>
<dbReference type="SUPFAM" id="SSF48264">
    <property type="entry name" value="Cytochrome P450"/>
    <property type="match status" value="1"/>
</dbReference>
<keyword evidence="5 9" id="KW-0560">Oxidoreductase</keyword>
<dbReference type="Pfam" id="PF00067">
    <property type="entry name" value="p450"/>
    <property type="match status" value="1"/>
</dbReference>
<keyword evidence="4 8" id="KW-0479">Metal-binding</keyword>
<dbReference type="GO" id="GO:0005506">
    <property type="term" value="F:iron ion binding"/>
    <property type="evidence" value="ECO:0007669"/>
    <property type="project" value="InterPro"/>
</dbReference>
<evidence type="ECO:0000256" key="5">
    <source>
        <dbReference type="ARBA" id="ARBA00023002"/>
    </source>
</evidence>
<evidence type="ECO:0000313" key="10">
    <source>
        <dbReference type="EMBL" id="CAF1197656.1"/>
    </source>
</evidence>
<keyword evidence="7 9" id="KW-0503">Monooxygenase</keyword>
<keyword evidence="3 8" id="KW-0349">Heme</keyword>
<dbReference type="PROSITE" id="PS00086">
    <property type="entry name" value="CYTOCHROME_P450"/>
    <property type="match status" value="1"/>
</dbReference>
<comment type="cofactor">
    <cofactor evidence="1 8">
        <name>heme</name>
        <dbReference type="ChEBI" id="CHEBI:30413"/>
    </cofactor>
</comment>
<proteinExistence type="inferred from homology"/>
<comment type="caution">
    <text evidence="10">The sequence shown here is derived from an EMBL/GenBank/DDBJ whole genome shotgun (WGS) entry which is preliminary data.</text>
</comment>
<evidence type="ECO:0000256" key="3">
    <source>
        <dbReference type="ARBA" id="ARBA00022617"/>
    </source>
</evidence>
<evidence type="ECO:0000313" key="11">
    <source>
        <dbReference type="EMBL" id="CAF1467699.1"/>
    </source>
</evidence>
<dbReference type="InterPro" id="IPR050476">
    <property type="entry name" value="Insect_CytP450_Detox"/>
</dbReference>
<sequence length="639" mass="73241">MEFDAKIISCKLNEDWPNRIKLVSVMDIDFAGRRHDMSDILYYVFNWKEVFYMKRDTGLPSLYNARDFYRRATRPHDKLHEEHVRDSLMRMARLQLRACDEKNVQILVEIGIELGVFAGSEIGVDVKVRALSAEPIRRVLQEDGSLYKNIRTIVFAVPIFNETKSQERTFDNFVNTFNITNYNSPIPVLIIDQDMHRLTIAIARPSSIVSELNPADSHAVFCDIDDVQYIFAHRNIYDQGDWFVEQFGLLFPDSLISLKGAKFKRHGALTMPLFRRAKVISNLDLIVDCTDKLLNNWRASPNQHVHCDIVQQCQNLLLDIFGFIAFDYDFQTLRGTNNNELTEALRTVLNAVEIATYSPNIVLNAYLKLSPRYRRARTTIEQYLYRMIDQELAEPSEAREHRKKTSLIASLVDSLQTDEKAEESKHEEEKKGLSRTEVLHEMVAFLIAGFETTSTALAWSVHLLSKHPRVQQKLKAEVTNGLVSQVLSMDRLDSFVYLDCVIKEVLRFSPPGDVVLRTLTVDDRLPKSGAQLFKGDQIIIPIHTLARDSRYWSVSPDLFYPERFLGEDKNHHPYALIPFGGGHRQCIGQDLGRFELKVIIARLIQHVTFGDGGPVVNAGGHLIRLTVMPKYVGVTIEFN</sequence>
<protein>
    <recommendedName>
        <fullName evidence="14">Cytochrome P450</fullName>
    </recommendedName>
</protein>
<dbReference type="Gene3D" id="1.10.630.10">
    <property type="entry name" value="Cytochrome P450"/>
    <property type="match status" value="1"/>
</dbReference>
<dbReference type="InterPro" id="IPR036396">
    <property type="entry name" value="Cyt_P450_sf"/>
</dbReference>
<evidence type="ECO:0000256" key="4">
    <source>
        <dbReference type="ARBA" id="ARBA00022723"/>
    </source>
</evidence>
<evidence type="ECO:0000313" key="12">
    <source>
        <dbReference type="Proteomes" id="UP000663854"/>
    </source>
</evidence>
<dbReference type="GO" id="GO:0004497">
    <property type="term" value="F:monooxygenase activity"/>
    <property type="evidence" value="ECO:0007669"/>
    <property type="project" value="UniProtKB-KW"/>
</dbReference>
<dbReference type="Proteomes" id="UP000663854">
    <property type="component" value="Unassembled WGS sequence"/>
</dbReference>
<evidence type="ECO:0000256" key="7">
    <source>
        <dbReference type="ARBA" id="ARBA00023033"/>
    </source>
</evidence>
<accession>A0A814WEY8</accession>
<reference evidence="10" key="1">
    <citation type="submission" date="2021-02" db="EMBL/GenBank/DDBJ databases">
        <authorList>
            <person name="Nowell W R."/>
        </authorList>
    </citation>
    <scope>NUCLEOTIDE SEQUENCE</scope>
</reference>
<dbReference type="PANTHER" id="PTHR24292:SF102">
    <property type="entry name" value="CYTOCHROME P450 FAMILY-RELATED"/>
    <property type="match status" value="1"/>
</dbReference>
<dbReference type="AlphaFoldDB" id="A0A814WEY8"/>
<evidence type="ECO:0000313" key="13">
    <source>
        <dbReference type="Proteomes" id="UP000663870"/>
    </source>
</evidence>
<feature type="binding site" description="axial binding residue" evidence="8">
    <location>
        <position position="586"/>
    </location>
    <ligand>
        <name>heme</name>
        <dbReference type="ChEBI" id="CHEBI:30413"/>
    </ligand>
    <ligandPart>
        <name>Fe</name>
        <dbReference type="ChEBI" id="CHEBI:18248"/>
    </ligandPart>
</feature>
<keyword evidence="13" id="KW-1185">Reference proteome</keyword>
<dbReference type="GO" id="GO:0016705">
    <property type="term" value="F:oxidoreductase activity, acting on paired donors, with incorporation or reduction of molecular oxygen"/>
    <property type="evidence" value="ECO:0007669"/>
    <property type="project" value="InterPro"/>
</dbReference>
<dbReference type="InterPro" id="IPR017972">
    <property type="entry name" value="Cyt_P450_CS"/>
</dbReference>
<dbReference type="InterPro" id="IPR002401">
    <property type="entry name" value="Cyt_P450_E_grp-I"/>
</dbReference>
<dbReference type="PRINTS" id="PR00385">
    <property type="entry name" value="P450"/>
</dbReference>
<name>A0A814WEY8_9BILA</name>
<gene>
    <name evidence="11" type="ORF">JXQ802_LOCUS38545</name>
    <name evidence="10" type="ORF">PYM288_LOCUS24699</name>
</gene>
<dbReference type="EMBL" id="CAJNOL010002147">
    <property type="protein sequence ID" value="CAF1467699.1"/>
    <property type="molecule type" value="Genomic_DNA"/>
</dbReference>
<dbReference type="EMBL" id="CAJNOH010001268">
    <property type="protein sequence ID" value="CAF1197656.1"/>
    <property type="molecule type" value="Genomic_DNA"/>
</dbReference>
<dbReference type="GO" id="GO:0020037">
    <property type="term" value="F:heme binding"/>
    <property type="evidence" value="ECO:0007669"/>
    <property type="project" value="InterPro"/>
</dbReference>
<evidence type="ECO:0000256" key="9">
    <source>
        <dbReference type="RuleBase" id="RU000461"/>
    </source>
</evidence>
<evidence type="ECO:0008006" key="14">
    <source>
        <dbReference type="Google" id="ProtNLM"/>
    </source>
</evidence>
<keyword evidence="6 8" id="KW-0408">Iron</keyword>